<dbReference type="EMBL" id="CACVBS010000046">
    <property type="protein sequence ID" value="CAA7264962.1"/>
    <property type="molecule type" value="Genomic_DNA"/>
</dbReference>
<dbReference type="Proteomes" id="UP000467700">
    <property type="component" value="Unassembled WGS sequence"/>
</dbReference>
<evidence type="ECO:0008006" key="3">
    <source>
        <dbReference type="Google" id="ProtNLM"/>
    </source>
</evidence>
<name>A0A8S0X2D4_CYCAE</name>
<accession>A0A8S0X2D4</accession>
<reference evidence="1 2" key="1">
    <citation type="submission" date="2020-01" db="EMBL/GenBank/DDBJ databases">
        <authorList>
            <person name="Gupta K D."/>
        </authorList>
    </citation>
    <scope>NUCLEOTIDE SEQUENCE [LARGE SCALE GENOMIC DNA]</scope>
</reference>
<dbReference type="SUPFAM" id="SSF52047">
    <property type="entry name" value="RNI-like"/>
    <property type="match status" value="1"/>
</dbReference>
<proteinExistence type="predicted"/>
<evidence type="ECO:0000313" key="2">
    <source>
        <dbReference type="Proteomes" id="UP000467700"/>
    </source>
</evidence>
<comment type="caution">
    <text evidence="1">The sequence shown here is derived from an EMBL/GenBank/DDBJ whole genome shotgun (WGS) entry which is preliminary data.</text>
</comment>
<protein>
    <recommendedName>
        <fullName evidence="3">F-box domain-containing protein</fullName>
    </recommendedName>
</protein>
<gene>
    <name evidence="1" type="ORF">AAE3_LOCUS7081</name>
</gene>
<dbReference type="OrthoDB" id="3038402at2759"/>
<evidence type="ECO:0000313" key="1">
    <source>
        <dbReference type="EMBL" id="CAA7264962.1"/>
    </source>
</evidence>
<keyword evidence="2" id="KW-1185">Reference proteome</keyword>
<organism evidence="1 2">
    <name type="scientific">Cyclocybe aegerita</name>
    <name type="common">Black poplar mushroom</name>
    <name type="synonym">Agrocybe aegerita</name>
    <dbReference type="NCBI Taxonomy" id="1973307"/>
    <lineage>
        <taxon>Eukaryota</taxon>
        <taxon>Fungi</taxon>
        <taxon>Dikarya</taxon>
        <taxon>Basidiomycota</taxon>
        <taxon>Agaricomycotina</taxon>
        <taxon>Agaricomycetes</taxon>
        <taxon>Agaricomycetidae</taxon>
        <taxon>Agaricales</taxon>
        <taxon>Agaricineae</taxon>
        <taxon>Bolbitiaceae</taxon>
        <taxon>Cyclocybe</taxon>
    </lineage>
</organism>
<dbReference type="AlphaFoldDB" id="A0A8S0X2D4"/>
<sequence length="359" mass="40827">MVCRAWRNVIRATPQMWTSIAVNMERSDTGYPEFINSQFLRSGGLPLLVEVFSYPPPYRSLENPPVMRLFKIVNAHSNRWNCLETCLHPGILQYLHGNPETHTSLLEHILVKRYGSSSAYHVQDEFGMLNSNPSPTTVHLGDLSFGSIRISWHRVTHVEISSLSFDLDSYLALFASAQVMTHLTVQKLWFPHDALTSTPVVPIEHTTLRALKIYECGLALNPLLRALKLPCLEEIFIDYDYFAPLTDLITRSNCHLKRLTLAMSRNSNMPEDTKIDLLRLLEHTPSLVALMIQDFRHTNLLVDCLEPHSQGGSPTFPDAFTHEPELLPLLHTLVIRMSHGLEWHSTCIPNWVPAPVVEL</sequence>